<sequence length="543" mass="61129">MDRKAVRLVRHPMLAGLGGCVIGVLLFYGLDQRAGQNDSSNPSERTDRPARRPVHRASTPASVSFYVKRFQQIALQNEADSKSLALEIIRTRDKSRMLELEMAFQRWMSFEKPLDLLDKLPTLVESDNAGFWAEPFFKAWAAKDYPMAMALSSDMGIFSHCRFLTAIEYQDPAVWNYAESGLFGLYDREAVQSGLFRLGRDRPDLLRGLEVDRIPAIALSEVVTGLAKGWASVDPNAALAWLQSLPIDDDARKWATAAMQAKLSKSDAPAADPFMDVTDLYQKLEKDGDALPSLWSTLVTGSSWYPTDPELAAKQAEALPPGKIRDTLMNAIAYIWCAQDPDAAYEFAQRNGLRTESLPMPLDRDQLERIASEPRAAFTDLLKAAKENPRWVDTYHQELMEWARVQPEEMADWLWNEWNQVDLTHVSSSESFQLGQFIAYQWAQYDATGAVDWVETLPDGPAKSSVWSSMMFDAARYEPERAFDLTMKIETGEGREKLLHSALEWMVRNAGKPSALAHLNEADLGDEERASLRRFVMEGNGSN</sequence>
<gene>
    <name evidence="3" type="ORF">JIN85_05615</name>
</gene>
<dbReference type="Proteomes" id="UP000603141">
    <property type="component" value="Unassembled WGS sequence"/>
</dbReference>
<dbReference type="EMBL" id="JAENIJ010000006">
    <property type="protein sequence ID" value="MBK1881881.1"/>
    <property type="molecule type" value="Genomic_DNA"/>
</dbReference>
<keyword evidence="4" id="KW-1185">Reference proteome</keyword>
<comment type="caution">
    <text evidence="3">The sequence shown here is derived from an EMBL/GenBank/DDBJ whole genome shotgun (WGS) entry which is preliminary data.</text>
</comment>
<keyword evidence="2" id="KW-0812">Transmembrane</keyword>
<protein>
    <recommendedName>
        <fullName evidence="5">DUF4034 domain-containing protein</fullName>
    </recommendedName>
</protein>
<evidence type="ECO:0000313" key="4">
    <source>
        <dbReference type="Proteomes" id="UP000603141"/>
    </source>
</evidence>
<feature type="transmembrane region" description="Helical" evidence="2">
    <location>
        <begin position="12"/>
        <end position="30"/>
    </location>
</feature>
<evidence type="ECO:0008006" key="5">
    <source>
        <dbReference type="Google" id="ProtNLM"/>
    </source>
</evidence>
<proteinExistence type="predicted"/>
<name>A0A934S6V5_9BACT</name>
<evidence type="ECO:0000313" key="3">
    <source>
        <dbReference type="EMBL" id="MBK1881881.1"/>
    </source>
</evidence>
<dbReference type="AlphaFoldDB" id="A0A934S6V5"/>
<organism evidence="3 4">
    <name type="scientific">Luteolibacter pohnpeiensis</name>
    <dbReference type="NCBI Taxonomy" id="454153"/>
    <lineage>
        <taxon>Bacteria</taxon>
        <taxon>Pseudomonadati</taxon>
        <taxon>Verrucomicrobiota</taxon>
        <taxon>Verrucomicrobiia</taxon>
        <taxon>Verrucomicrobiales</taxon>
        <taxon>Verrucomicrobiaceae</taxon>
        <taxon>Luteolibacter</taxon>
    </lineage>
</organism>
<feature type="region of interest" description="Disordered" evidence="1">
    <location>
        <begin position="34"/>
        <end position="57"/>
    </location>
</feature>
<evidence type="ECO:0000256" key="2">
    <source>
        <dbReference type="SAM" id="Phobius"/>
    </source>
</evidence>
<feature type="compositionally biased region" description="Polar residues" evidence="1">
    <location>
        <begin position="34"/>
        <end position="43"/>
    </location>
</feature>
<reference evidence="3" key="1">
    <citation type="submission" date="2021-01" db="EMBL/GenBank/DDBJ databases">
        <title>Modified the classification status of verrucomicrobia.</title>
        <authorList>
            <person name="Feng X."/>
        </authorList>
    </citation>
    <scope>NUCLEOTIDE SEQUENCE</scope>
    <source>
        <strain evidence="3">KCTC 22041</strain>
    </source>
</reference>
<evidence type="ECO:0000256" key="1">
    <source>
        <dbReference type="SAM" id="MobiDB-lite"/>
    </source>
</evidence>
<keyword evidence="2" id="KW-0472">Membrane</keyword>
<accession>A0A934S6V5</accession>
<dbReference type="RefSeq" id="WP_200268467.1">
    <property type="nucleotide sequence ID" value="NZ_JAENIJ010000006.1"/>
</dbReference>
<keyword evidence="2" id="KW-1133">Transmembrane helix</keyword>